<name>A0A4Y7THC7_COPMI</name>
<comment type="caution">
    <text evidence="2">The sequence shown here is derived from an EMBL/GenBank/DDBJ whole genome shotgun (WGS) entry which is preliminary data.</text>
</comment>
<gene>
    <name evidence="2" type="ORF">FA13DRAFT_1773216</name>
</gene>
<reference evidence="2 3" key="1">
    <citation type="journal article" date="2019" name="Nat. Ecol. Evol.">
        <title>Megaphylogeny resolves global patterns of mushroom evolution.</title>
        <authorList>
            <person name="Varga T."/>
            <person name="Krizsan K."/>
            <person name="Foldi C."/>
            <person name="Dima B."/>
            <person name="Sanchez-Garcia M."/>
            <person name="Sanchez-Ramirez S."/>
            <person name="Szollosi G.J."/>
            <person name="Szarkandi J.G."/>
            <person name="Papp V."/>
            <person name="Albert L."/>
            <person name="Andreopoulos W."/>
            <person name="Angelini C."/>
            <person name="Antonin V."/>
            <person name="Barry K.W."/>
            <person name="Bougher N.L."/>
            <person name="Buchanan P."/>
            <person name="Buyck B."/>
            <person name="Bense V."/>
            <person name="Catcheside P."/>
            <person name="Chovatia M."/>
            <person name="Cooper J."/>
            <person name="Damon W."/>
            <person name="Desjardin D."/>
            <person name="Finy P."/>
            <person name="Geml J."/>
            <person name="Haridas S."/>
            <person name="Hughes K."/>
            <person name="Justo A."/>
            <person name="Karasinski D."/>
            <person name="Kautmanova I."/>
            <person name="Kiss B."/>
            <person name="Kocsube S."/>
            <person name="Kotiranta H."/>
            <person name="LaButti K.M."/>
            <person name="Lechner B.E."/>
            <person name="Liimatainen K."/>
            <person name="Lipzen A."/>
            <person name="Lukacs Z."/>
            <person name="Mihaltcheva S."/>
            <person name="Morgado L.N."/>
            <person name="Niskanen T."/>
            <person name="Noordeloos M.E."/>
            <person name="Ohm R.A."/>
            <person name="Ortiz-Santana B."/>
            <person name="Ovrebo C."/>
            <person name="Racz N."/>
            <person name="Riley R."/>
            <person name="Savchenko A."/>
            <person name="Shiryaev A."/>
            <person name="Soop K."/>
            <person name="Spirin V."/>
            <person name="Szebenyi C."/>
            <person name="Tomsovsky M."/>
            <person name="Tulloss R.E."/>
            <person name="Uehling J."/>
            <person name="Grigoriev I.V."/>
            <person name="Vagvolgyi C."/>
            <person name="Papp T."/>
            <person name="Martin F.M."/>
            <person name="Miettinen O."/>
            <person name="Hibbett D.S."/>
            <person name="Nagy L.G."/>
        </authorList>
    </citation>
    <scope>NUCLEOTIDE SEQUENCE [LARGE SCALE GENOMIC DNA]</scope>
    <source>
        <strain evidence="2 3">FP101781</strain>
    </source>
</reference>
<evidence type="ECO:0000256" key="1">
    <source>
        <dbReference type="SAM" id="MobiDB-lite"/>
    </source>
</evidence>
<dbReference type="AlphaFoldDB" id="A0A4Y7THC7"/>
<evidence type="ECO:0000313" key="3">
    <source>
        <dbReference type="Proteomes" id="UP000298030"/>
    </source>
</evidence>
<protein>
    <submittedName>
        <fullName evidence="2">Uncharacterized protein</fullName>
    </submittedName>
</protein>
<keyword evidence="3" id="KW-1185">Reference proteome</keyword>
<proteinExistence type="predicted"/>
<accession>A0A4Y7THC7</accession>
<dbReference type="EMBL" id="QPFP01000012">
    <property type="protein sequence ID" value="TEB33587.1"/>
    <property type="molecule type" value="Genomic_DNA"/>
</dbReference>
<feature type="region of interest" description="Disordered" evidence="1">
    <location>
        <begin position="1"/>
        <end position="41"/>
    </location>
</feature>
<dbReference type="Proteomes" id="UP000298030">
    <property type="component" value="Unassembled WGS sequence"/>
</dbReference>
<organism evidence="2 3">
    <name type="scientific">Coprinellus micaceus</name>
    <name type="common">Glistening ink-cap mushroom</name>
    <name type="synonym">Coprinus micaceus</name>
    <dbReference type="NCBI Taxonomy" id="71717"/>
    <lineage>
        <taxon>Eukaryota</taxon>
        <taxon>Fungi</taxon>
        <taxon>Dikarya</taxon>
        <taxon>Basidiomycota</taxon>
        <taxon>Agaricomycotina</taxon>
        <taxon>Agaricomycetes</taxon>
        <taxon>Agaricomycetidae</taxon>
        <taxon>Agaricales</taxon>
        <taxon>Agaricineae</taxon>
        <taxon>Psathyrellaceae</taxon>
        <taxon>Coprinellus</taxon>
    </lineage>
</organism>
<sequence length="280" mass="30217">MLFASPELRRTPSSSASPHPAIEPLLFHSLPPPPASPPRVSAIVDVRHGEPLPPLPTHRHVTPDDPFALPIPAPVASQPQLVQVELNGRLLQLTQGIAGRLAAPPPINPPAALPDPIRFRHLGTHLQAMIAQLPPPPPLPNCRRRVAAAPPFPPASGTQSGGTVTMRRPPALPLCAHQTGAIPPPVPLPVQPFIPYVPPVVAPPPAILGEGLPAQFNQAAQEGEDLREWEQEINEPVYPPGDVYLPIDENAERCKPIRLGRMTLQCRFCHAYHWAAEKLT</sequence>
<evidence type="ECO:0000313" key="2">
    <source>
        <dbReference type="EMBL" id="TEB33587.1"/>
    </source>
</evidence>